<evidence type="ECO:0000256" key="12">
    <source>
        <dbReference type="ARBA" id="ARBA00068450"/>
    </source>
</evidence>
<dbReference type="GO" id="GO:0006814">
    <property type="term" value="P:sodium ion transport"/>
    <property type="evidence" value="ECO:0007669"/>
    <property type="project" value="UniProtKB-KW"/>
</dbReference>
<keyword evidence="4 13" id="KW-0812">Transmembrane</keyword>
<keyword evidence="6 13" id="KW-1133">Transmembrane helix</keyword>
<dbReference type="PANTHER" id="PTHR11662:SF280">
    <property type="entry name" value="FI21844P1-RELATED"/>
    <property type="match status" value="1"/>
</dbReference>
<name>A0A0A1WUV5_ZEUCU</name>
<comment type="function">
    <text evidence="11">May be an inorganic phosphate cotransporter.</text>
</comment>
<feature type="transmembrane region" description="Helical" evidence="13">
    <location>
        <begin position="299"/>
        <end position="318"/>
    </location>
</feature>
<reference evidence="15" key="2">
    <citation type="journal article" date="2015" name="Gigascience">
        <title>Reconstructing a comprehensive transcriptome assembly of a white-pupal translocated strain of the pest fruit fly Bactrocera cucurbitae.</title>
        <authorList>
            <person name="Sim S.B."/>
            <person name="Calla B."/>
            <person name="Hall B."/>
            <person name="DeRego T."/>
            <person name="Geib S.M."/>
        </authorList>
    </citation>
    <scope>NUCLEOTIDE SEQUENCE</scope>
</reference>
<evidence type="ECO:0000256" key="1">
    <source>
        <dbReference type="ARBA" id="ARBA00004141"/>
    </source>
</evidence>
<feature type="transmembrane region" description="Helical" evidence="13">
    <location>
        <begin position="424"/>
        <end position="443"/>
    </location>
</feature>
<dbReference type="GO" id="GO:0006820">
    <property type="term" value="P:monoatomic anion transport"/>
    <property type="evidence" value="ECO:0007669"/>
    <property type="project" value="TreeGrafter"/>
</dbReference>
<comment type="similarity">
    <text evidence="2">Belongs to the major facilitator superfamily. Sodium/anion cotransporter family.</text>
</comment>
<evidence type="ECO:0000256" key="13">
    <source>
        <dbReference type="SAM" id="Phobius"/>
    </source>
</evidence>
<keyword evidence="8" id="KW-0406">Ion transport</keyword>
<dbReference type="GO" id="GO:0016020">
    <property type="term" value="C:membrane"/>
    <property type="evidence" value="ECO:0007669"/>
    <property type="project" value="UniProtKB-SubCell"/>
</dbReference>
<feature type="transmembrane region" description="Helical" evidence="13">
    <location>
        <begin position="330"/>
        <end position="349"/>
    </location>
</feature>
<reference evidence="15" key="1">
    <citation type="submission" date="2014-11" db="EMBL/GenBank/DDBJ databases">
        <authorList>
            <person name="Geib S."/>
        </authorList>
    </citation>
    <scope>NUCLEOTIDE SEQUENCE</scope>
</reference>
<dbReference type="InterPro" id="IPR036259">
    <property type="entry name" value="MFS_trans_sf"/>
</dbReference>
<organism evidence="15">
    <name type="scientific">Zeugodacus cucurbitae</name>
    <name type="common">Melon fruit fly</name>
    <name type="synonym">Bactrocera cucurbitae</name>
    <dbReference type="NCBI Taxonomy" id="28588"/>
    <lineage>
        <taxon>Eukaryota</taxon>
        <taxon>Metazoa</taxon>
        <taxon>Ecdysozoa</taxon>
        <taxon>Arthropoda</taxon>
        <taxon>Hexapoda</taxon>
        <taxon>Insecta</taxon>
        <taxon>Pterygota</taxon>
        <taxon>Neoptera</taxon>
        <taxon>Endopterygota</taxon>
        <taxon>Diptera</taxon>
        <taxon>Brachycera</taxon>
        <taxon>Muscomorpha</taxon>
        <taxon>Tephritoidea</taxon>
        <taxon>Tephritidae</taxon>
        <taxon>Zeugodacus</taxon>
        <taxon>Zeugodacus</taxon>
    </lineage>
</organism>
<dbReference type="GO" id="GO:0015293">
    <property type="term" value="F:symporter activity"/>
    <property type="evidence" value="ECO:0007669"/>
    <property type="project" value="UniProtKB-KW"/>
</dbReference>
<keyword evidence="7" id="KW-0915">Sodium</keyword>
<evidence type="ECO:0000256" key="11">
    <source>
        <dbReference type="ARBA" id="ARBA00054632"/>
    </source>
</evidence>
<dbReference type="PROSITE" id="PS50850">
    <property type="entry name" value="MFS"/>
    <property type="match status" value="1"/>
</dbReference>
<feature type="transmembrane region" description="Helical" evidence="13">
    <location>
        <begin position="389"/>
        <end position="412"/>
    </location>
</feature>
<feature type="transmembrane region" description="Helical" evidence="13">
    <location>
        <begin position="96"/>
        <end position="115"/>
    </location>
</feature>
<gene>
    <name evidence="15" type="primary">Picot_12</name>
    <name evidence="15" type="ORF">g.55451</name>
</gene>
<accession>A0A0A1WUV5</accession>
<feature type="transmembrane region" description="Helical" evidence="13">
    <location>
        <begin position="68"/>
        <end position="89"/>
    </location>
</feature>
<evidence type="ECO:0000256" key="9">
    <source>
        <dbReference type="ARBA" id="ARBA00023136"/>
    </source>
</evidence>
<evidence type="ECO:0000256" key="5">
    <source>
        <dbReference type="ARBA" id="ARBA00022847"/>
    </source>
</evidence>
<keyword evidence="3" id="KW-0813">Transport</keyword>
<evidence type="ECO:0000259" key="14">
    <source>
        <dbReference type="PROSITE" id="PS50850"/>
    </source>
</evidence>
<feature type="transmembrane region" description="Helical" evidence="13">
    <location>
        <begin position="163"/>
        <end position="183"/>
    </location>
</feature>
<evidence type="ECO:0000256" key="6">
    <source>
        <dbReference type="ARBA" id="ARBA00022989"/>
    </source>
</evidence>
<dbReference type="InterPro" id="IPR050382">
    <property type="entry name" value="MFS_Na/Anion_cotransporter"/>
</dbReference>
<keyword evidence="9 13" id="KW-0472">Membrane</keyword>
<protein>
    <recommendedName>
        <fullName evidence="12">Putative inorganic phosphate cotransporter</fullName>
    </recommendedName>
</protein>
<feature type="transmembrane region" description="Helical" evidence="13">
    <location>
        <begin position="242"/>
        <end position="261"/>
    </location>
</feature>
<dbReference type="EMBL" id="GBXI01011640">
    <property type="protein sequence ID" value="JAD02652.1"/>
    <property type="molecule type" value="Transcribed_RNA"/>
</dbReference>
<dbReference type="AlphaFoldDB" id="A0A0A1WUV5"/>
<evidence type="ECO:0000256" key="4">
    <source>
        <dbReference type="ARBA" id="ARBA00022692"/>
    </source>
</evidence>
<evidence type="ECO:0000256" key="10">
    <source>
        <dbReference type="ARBA" id="ARBA00023201"/>
    </source>
</evidence>
<dbReference type="CDD" id="cd17318">
    <property type="entry name" value="MFS_SLC17"/>
    <property type="match status" value="1"/>
</dbReference>
<dbReference type="SUPFAM" id="SSF103473">
    <property type="entry name" value="MFS general substrate transporter"/>
    <property type="match status" value="1"/>
</dbReference>
<sequence>MSENKNEAELDKGPRFGVRHIQTILLFLSIMVAYMSRLNISVAIVAMTNAASTNPNFEEFDWTEKQKSYIISCFYWGYVITQFPGGYLSRRYGAKIVMGVSIFGSALCSLFTPFLVPWGGWQVFCAIRIAQGLCQAAVFPAIHQHIAKWSPPHERNMIGALTYSGEDCGIVLAMLVSGLIASSPIGWPGISYISAGICFAWCILWIIFSSNDPPSSRFITKAECEYIETSMKREEDFHKKKIPVPWFAMLTSVPFVAVLLVRCSETWGFSTIQSQIPSYMNGVLNMDIKSNAFYSALPYIARWIMSYTYLFFGNMAVAKNWLSLTAVRKIANTMGLWLPAFLLIGVGFLDDSNKALAITLMTMNVGLNGGATIGCMLSTIDLSPNHAGVVMGIINPLANSMPLITPLVVGVIVSDVHNRSEWQLVFIISAAIFFIGNLIFVIFGSAETQPWDAPDFLRKDNVEEPVAVPPKSTFKEISGDDDDK</sequence>
<dbReference type="FunFam" id="1.20.1250.20:FF:000003">
    <property type="entry name" value="Solute carrier family 17 member 3"/>
    <property type="match status" value="1"/>
</dbReference>
<feature type="transmembrane region" description="Helical" evidence="13">
    <location>
        <begin position="355"/>
        <end position="377"/>
    </location>
</feature>
<evidence type="ECO:0000256" key="7">
    <source>
        <dbReference type="ARBA" id="ARBA00023053"/>
    </source>
</evidence>
<feature type="transmembrane region" description="Helical" evidence="13">
    <location>
        <begin position="189"/>
        <end position="208"/>
    </location>
</feature>
<dbReference type="Pfam" id="PF07690">
    <property type="entry name" value="MFS_1"/>
    <property type="match status" value="1"/>
</dbReference>
<keyword evidence="10" id="KW-0739">Sodium transport</keyword>
<proteinExistence type="inferred from homology"/>
<evidence type="ECO:0000256" key="8">
    <source>
        <dbReference type="ARBA" id="ARBA00023065"/>
    </source>
</evidence>
<evidence type="ECO:0000256" key="3">
    <source>
        <dbReference type="ARBA" id="ARBA00022448"/>
    </source>
</evidence>
<feature type="domain" description="Major facilitator superfamily (MFS) profile" evidence="14">
    <location>
        <begin position="25"/>
        <end position="448"/>
    </location>
</feature>
<keyword evidence="5" id="KW-0769">Symport</keyword>
<dbReference type="FunFam" id="1.20.1250.20:FF:000144">
    <property type="entry name" value="Picot, isoform B"/>
    <property type="match status" value="1"/>
</dbReference>
<dbReference type="PANTHER" id="PTHR11662">
    <property type="entry name" value="SOLUTE CARRIER FAMILY 17"/>
    <property type="match status" value="1"/>
</dbReference>
<dbReference type="Gene3D" id="1.20.1250.20">
    <property type="entry name" value="MFS general substrate transporter like domains"/>
    <property type="match status" value="2"/>
</dbReference>
<dbReference type="InterPro" id="IPR020846">
    <property type="entry name" value="MFS_dom"/>
</dbReference>
<comment type="subcellular location">
    <subcellularLocation>
        <location evidence="1">Membrane</location>
        <topology evidence="1">Multi-pass membrane protein</topology>
    </subcellularLocation>
</comment>
<evidence type="ECO:0000256" key="2">
    <source>
        <dbReference type="ARBA" id="ARBA00008586"/>
    </source>
</evidence>
<dbReference type="InterPro" id="IPR011701">
    <property type="entry name" value="MFS"/>
</dbReference>
<feature type="transmembrane region" description="Helical" evidence="13">
    <location>
        <begin position="24"/>
        <end position="48"/>
    </location>
</feature>
<evidence type="ECO:0000313" key="15">
    <source>
        <dbReference type="EMBL" id="JAD02652.1"/>
    </source>
</evidence>